<dbReference type="EMBL" id="FN430197">
    <property type="protein sequence ID" value="CAZ83129.1"/>
    <property type="molecule type" value="Genomic_DNA"/>
</dbReference>
<dbReference type="Proteomes" id="UP000006911">
    <property type="component" value="Unassembled WGS sequence"/>
</dbReference>
<feature type="compositionally biased region" description="Basic and acidic residues" evidence="1">
    <location>
        <begin position="249"/>
        <end position="345"/>
    </location>
</feature>
<dbReference type="CDD" id="cd06257">
    <property type="entry name" value="DnaJ"/>
    <property type="match status" value="1"/>
</dbReference>
<dbReference type="InterPro" id="IPR036869">
    <property type="entry name" value="J_dom_sf"/>
</dbReference>
<feature type="compositionally biased region" description="Basic and acidic residues" evidence="1">
    <location>
        <begin position="517"/>
        <end position="541"/>
    </location>
</feature>
<dbReference type="eggNOG" id="KOG0713">
    <property type="taxonomic scope" value="Eukaryota"/>
</dbReference>
<dbReference type="Gene3D" id="1.10.287.110">
    <property type="entry name" value="DnaJ domain"/>
    <property type="match status" value="1"/>
</dbReference>
<dbReference type="STRING" id="656061.D5GF36"/>
<protein>
    <submittedName>
        <fullName evidence="3">(Perigord truffle) hypothetical protein</fullName>
    </submittedName>
</protein>
<dbReference type="PROSITE" id="PS00636">
    <property type="entry name" value="DNAJ_1"/>
    <property type="match status" value="1"/>
</dbReference>
<feature type="compositionally biased region" description="Basic and acidic residues" evidence="1">
    <location>
        <begin position="431"/>
        <end position="452"/>
    </location>
</feature>
<keyword evidence="4" id="KW-1185">Reference proteome</keyword>
<feature type="compositionally biased region" description="Low complexity" evidence="1">
    <location>
        <begin position="597"/>
        <end position="625"/>
    </location>
</feature>
<dbReference type="SMART" id="SM00271">
    <property type="entry name" value="DnaJ"/>
    <property type="match status" value="1"/>
</dbReference>
<dbReference type="InParanoid" id="D5GF36"/>
<dbReference type="RefSeq" id="XP_002838938.1">
    <property type="nucleotide sequence ID" value="XM_002838892.1"/>
</dbReference>
<feature type="compositionally biased region" description="Basic and acidic residues" evidence="1">
    <location>
        <begin position="358"/>
        <end position="368"/>
    </location>
</feature>
<dbReference type="InterPro" id="IPR018253">
    <property type="entry name" value="DnaJ_domain_CS"/>
</dbReference>
<gene>
    <name evidence="3" type="ORF">GSTUM_00006727001</name>
</gene>
<feature type="compositionally biased region" description="Low complexity" evidence="1">
    <location>
        <begin position="197"/>
        <end position="229"/>
    </location>
</feature>
<dbReference type="KEGG" id="tml:GSTUM_00006727001"/>
<dbReference type="PANTHER" id="PTHR44200">
    <property type="entry name" value="DNAJ HOMOLOG SUBFAMILY C MEMBER 7"/>
    <property type="match status" value="1"/>
</dbReference>
<accession>D5GF36</accession>
<dbReference type="PRINTS" id="PR00625">
    <property type="entry name" value="JDOMAIN"/>
</dbReference>
<sequence>MAPSEIDFYNVLGITRYATEDEIKKAFRKAAPSCCILDVLICPSAKDTHPDKNPGDPLAKEKFQDLQRAHDTLKDNLERARYDEDNPSHGYPDGKFPQHNKTKSSTAKRYATTAQPQWGPPPPSTSSSRGFAHQQGARASAYKATYGGHPEGSYRKARSGYEYTSSSYRSTAGHDDGYEFYEHRYRPESRDYDRSSSSRTGTRQSTTTPNSSAKTASSSSPRTRPSSTPDLPRTDSAAPTPEFNLGAYIKERRAREAAAEAEAEQKRQKEEEEAIRARRAEMEEHAKRAERLRKDEERANKERERIKAEMEARKAEAEAEAARIRRQWGETNKHHSRNVYDHEDTPPAFLFPSAEEDLEKKVDEELRTKTKSAASSTSRQKSKQSPTKPRHQRSHEPNINGYADGWNKQGNNSDNPGGFAYPFPQDEDDNEHFMDKMRRREKERVATEKQRETNSGQWENPSRENDLRTHSRTKSDPRPPGRRGSFTQPETVGASSPPLPRAEPERQSPRIASPKPRRTDSQFRFKFDPIPDGPTRKDPHRTPVTPIGQESPLSKPPDFQFFGHEPQIDPFNYTTPEELFPPKQSFARPQSQPVYPTQPQHVPVPRQTPQPHTQQQHQARQPPDVQQFKEALWDTLIKTTEAFAFRQEVPAAALGSPKKKVSGSSISKGKGKGRGSVAPDPINIPTHNHTSAECEQRPTGTTDPVKPEPMENSKSQTSHQTTVEDDVDAMDTAPDTGVPSPTVSARPKLPRLGIGRPVDGDSASPRSPLPGQLGGLDNLGKFMSMPFRHANAGLESLDDIKVNLPFPPQASIQPRQGPTPTLMKNRFSKGFKPDIRYLYEPQTPAEEPFALPVPPKIPKTPRAVALESYNTLFYLVEPYIKKWNEYEGKYNDLHARLSSSGLHDVITLDDNTIMNYITRVREKDMALEDSYRQAREKHMQALESWVNYRNSVLGLRQG</sequence>
<feature type="region of interest" description="Disordered" evidence="1">
    <location>
        <begin position="648"/>
        <end position="774"/>
    </location>
</feature>
<dbReference type="HOGENOM" id="CLU_013261_0_0_1"/>
<evidence type="ECO:0000256" key="1">
    <source>
        <dbReference type="SAM" id="MobiDB-lite"/>
    </source>
</evidence>
<feature type="region of interest" description="Disordered" evidence="1">
    <location>
        <begin position="77"/>
        <end position="625"/>
    </location>
</feature>
<feature type="domain" description="J" evidence="2">
    <location>
        <begin position="7"/>
        <end position="86"/>
    </location>
</feature>
<dbReference type="Pfam" id="PF00226">
    <property type="entry name" value="DnaJ"/>
    <property type="match status" value="1"/>
</dbReference>
<feature type="compositionally biased region" description="Polar residues" evidence="1">
    <location>
        <begin position="485"/>
        <end position="494"/>
    </location>
</feature>
<dbReference type="InterPro" id="IPR052758">
    <property type="entry name" value="SRC_co-chaperone"/>
</dbReference>
<feature type="compositionally biased region" description="Polar residues" evidence="1">
    <location>
        <begin position="103"/>
        <end position="116"/>
    </location>
</feature>
<feature type="compositionally biased region" description="Polar residues" evidence="1">
    <location>
        <begin position="712"/>
        <end position="721"/>
    </location>
</feature>
<feature type="compositionally biased region" description="Low complexity" evidence="1">
    <location>
        <begin position="371"/>
        <end position="387"/>
    </location>
</feature>
<dbReference type="PANTHER" id="PTHR44200:SF1">
    <property type="entry name" value="DNAJ HOMOLOG SUBFAMILY C MEMBER 7"/>
    <property type="match status" value="1"/>
</dbReference>
<evidence type="ECO:0000313" key="4">
    <source>
        <dbReference type="Proteomes" id="UP000006911"/>
    </source>
</evidence>
<name>D5GF36_TUBMM</name>
<dbReference type="SUPFAM" id="SSF46565">
    <property type="entry name" value="Chaperone J-domain"/>
    <property type="match status" value="1"/>
</dbReference>
<organism evidence="3 4">
    <name type="scientific">Tuber melanosporum (strain Mel28)</name>
    <name type="common">Perigord black truffle</name>
    <dbReference type="NCBI Taxonomy" id="656061"/>
    <lineage>
        <taxon>Eukaryota</taxon>
        <taxon>Fungi</taxon>
        <taxon>Dikarya</taxon>
        <taxon>Ascomycota</taxon>
        <taxon>Pezizomycotina</taxon>
        <taxon>Pezizomycetes</taxon>
        <taxon>Pezizales</taxon>
        <taxon>Tuberaceae</taxon>
        <taxon>Tuber</taxon>
    </lineage>
</organism>
<reference evidence="3 4" key="1">
    <citation type="journal article" date="2010" name="Nature">
        <title>Perigord black truffle genome uncovers evolutionary origins and mechanisms of symbiosis.</title>
        <authorList>
            <person name="Martin F."/>
            <person name="Kohler A."/>
            <person name="Murat C."/>
            <person name="Balestrini R."/>
            <person name="Coutinho P.M."/>
            <person name="Jaillon O."/>
            <person name="Montanini B."/>
            <person name="Morin E."/>
            <person name="Noel B."/>
            <person name="Percudani R."/>
            <person name="Porcel B."/>
            <person name="Rubini A."/>
            <person name="Amicucci A."/>
            <person name="Amselem J."/>
            <person name="Anthouard V."/>
            <person name="Arcioni S."/>
            <person name="Artiguenave F."/>
            <person name="Aury J.M."/>
            <person name="Ballario P."/>
            <person name="Bolchi A."/>
            <person name="Brenna A."/>
            <person name="Brun A."/>
            <person name="Buee M."/>
            <person name="Cantarel B."/>
            <person name="Chevalier G."/>
            <person name="Couloux A."/>
            <person name="Da Silva C."/>
            <person name="Denoeud F."/>
            <person name="Duplessis S."/>
            <person name="Ghignone S."/>
            <person name="Hilselberger B."/>
            <person name="Iotti M."/>
            <person name="Marcais B."/>
            <person name="Mello A."/>
            <person name="Miranda M."/>
            <person name="Pacioni G."/>
            <person name="Quesneville H."/>
            <person name="Riccioni C."/>
            <person name="Ruotolo R."/>
            <person name="Splivallo R."/>
            <person name="Stocchi V."/>
            <person name="Tisserant E."/>
            <person name="Viscomi A.R."/>
            <person name="Zambonelli A."/>
            <person name="Zampieri E."/>
            <person name="Henrissat B."/>
            <person name="Lebrun M.H."/>
            <person name="Paolocci F."/>
            <person name="Bonfante P."/>
            <person name="Ottonello S."/>
            <person name="Wincker P."/>
        </authorList>
    </citation>
    <scope>NUCLEOTIDE SEQUENCE [LARGE SCALE GENOMIC DNA]</scope>
    <source>
        <strain evidence="3 4">Mel28</strain>
    </source>
</reference>
<dbReference type="GeneID" id="9187990"/>
<feature type="compositionally biased region" description="Basic and acidic residues" evidence="1">
    <location>
        <begin position="77"/>
        <end position="87"/>
    </location>
</feature>
<evidence type="ECO:0000259" key="2">
    <source>
        <dbReference type="PROSITE" id="PS50076"/>
    </source>
</evidence>
<dbReference type="AlphaFoldDB" id="D5GF36"/>
<dbReference type="OMA" id="YGPPKAN"/>
<evidence type="ECO:0000313" key="3">
    <source>
        <dbReference type="EMBL" id="CAZ83129.1"/>
    </source>
</evidence>
<proteinExistence type="predicted"/>
<feature type="compositionally biased region" description="Basic and acidic residues" evidence="1">
    <location>
        <begin position="172"/>
        <end position="196"/>
    </location>
</feature>
<dbReference type="PROSITE" id="PS50076">
    <property type="entry name" value="DNAJ_2"/>
    <property type="match status" value="1"/>
</dbReference>
<feature type="compositionally biased region" description="Basic and acidic residues" evidence="1">
    <location>
        <begin position="461"/>
        <end position="479"/>
    </location>
</feature>
<dbReference type="InterPro" id="IPR001623">
    <property type="entry name" value="DnaJ_domain"/>
</dbReference>